<organism evidence="1 2">
    <name type="scientific">Phocaeicola dorei CL02T12C06</name>
    <dbReference type="NCBI Taxonomy" id="997876"/>
    <lineage>
        <taxon>Bacteria</taxon>
        <taxon>Pseudomonadati</taxon>
        <taxon>Bacteroidota</taxon>
        <taxon>Bacteroidia</taxon>
        <taxon>Bacteroidales</taxon>
        <taxon>Bacteroidaceae</taxon>
        <taxon>Phocaeicola</taxon>
    </lineage>
</organism>
<sequence>MEFNLLILIYGSLYCGVMNKKIVECFLFVCLLLFLFLSCTNHMQERVAVALNFSKDNKQELEKVLSYYKGQSSKLKAAQFLIANMPYHYTYIGWEIDTLKQLKKRSITEGKISEEVIQRWNYFNFMHLPREYDIHKISSAYLIENIDLAFEVWENRPWSKYYSFEDFCEYILAYRIEDEPLESWRRKYYDRYMPILDSLYQGTDVMEAAQKMADYLKTEGFAHYNDFSLPHLGPLFLLDSRVGYCRENCDIATYVMRAVGIPISMDFYEIAPSYNRKHFWSALIDTTHLVVSFNYEEEPMSRKPRPNERKRGKVYRICYGVQPERIKGIFADKCVPSLFRHPFLKDVTNEYFPDSRVTVELDKTSKDGKAYLSIFSIGQLRAIAITEVKGNRADFDFVEPDVSYFPSCMIEGKNVSAGYAFTLKNNAPDYFIPDATSLVEVTLYRKYPMRSNVKNLGNTCGVKIEGADTYDFMKPELLYEVVDTPKVNYNILKVNPKKKYRYIRYSAPKDKFVELAEWRMYAENISQPITPRNITADHPLSELHRKNLDLMDDNDWVSFYMSEVVGEQLIFDLGKPYKLDHILFMPRNDDNFIHLGDSYELFYHAGAQGWISLGKRMAEDTELHYDNVPEGALLWLHNYTRGEEERAFYMKQGKQVFL</sequence>
<comment type="caution">
    <text evidence="1">The sequence shown here is derived from an EMBL/GenBank/DDBJ whole genome shotgun (WGS) entry which is preliminary data.</text>
</comment>
<dbReference type="HOGENOM" id="CLU_014876_0_0_10"/>
<protein>
    <recommendedName>
        <fullName evidence="3">Peptide-N(4)-(N-acetyl-beta-glucosaminyl)asparagine amidase</fullName>
    </recommendedName>
</protein>
<dbReference type="InterPro" id="IPR038765">
    <property type="entry name" value="Papain-like_cys_pep_sf"/>
</dbReference>
<accession>I8W6X7</accession>
<proteinExistence type="predicted"/>
<name>I8W6X7_9BACT</name>
<gene>
    <name evidence="1" type="ORF">HMPREF1064_02258</name>
</gene>
<dbReference type="PANTHER" id="PTHR35532:SF5">
    <property type="entry name" value="CARBOHYDRATE-BINDING DOMAIN-CONTAINING PROTEIN"/>
    <property type="match status" value="1"/>
</dbReference>
<keyword evidence="2" id="KW-1185">Reference proteome</keyword>
<dbReference type="SUPFAM" id="SSF54001">
    <property type="entry name" value="Cysteine proteinases"/>
    <property type="match status" value="1"/>
</dbReference>
<evidence type="ECO:0000313" key="2">
    <source>
        <dbReference type="Proteomes" id="UP000005974"/>
    </source>
</evidence>
<dbReference type="Gene3D" id="2.60.120.260">
    <property type="entry name" value="Galactose-binding domain-like"/>
    <property type="match status" value="1"/>
</dbReference>
<dbReference type="EMBL" id="AGXJ01000036">
    <property type="protein sequence ID" value="EIY34385.1"/>
    <property type="molecule type" value="Genomic_DNA"/>
</dbReference>
<dbReference type="AlphaFoldDB" id="I8W6X7"/>
<evidence type="ECO:0000313" key="1">
    <source>
        <dbReference type="EMBL" id="EIY34385.1"/>
    </source>
</evidence>
<reference evidence="1 2" key="1">
    <citation type="submission" date="2012-02" db="EMBL/GenBank/DDBJ databases">
        <title>The Genome Sequence of Bacteroides dorei CL02T12C06.</title>
        <authorList>
            <consortium name="The Broad Institute Genome Sequencing Platform"/>
            <person name="Earl A."/>
            <person name="Ward D."/>
            <person name="Feldgarden M."/>
            <person name="Gevers D."/>
            <person name="Zitomersky N.L."/>
            <person name="Coyne M.J."/>
            <person name="Comstock L.E."/>
            <person name="Young S.K."/>
            <person name="Zeng Q."/>
            <person name="Gargeya S."/>
            <person name="Fitzgerald M."/>
            <person name="Haas B."/>
            <person name="Abouelleil A."/>
            <person name="Alvarado L."/>
            <person name="Arachchi H.M."/>
            <person name="Berlin A."/>
            <person name="Chapman S.B."/>
            <person name="Gearin G."/>
            <person name="Goldberg J."/>
            <person name="Griggs A."/>
            <person name="Gujja S."/>
            <person name="Hansen M."/>
            <person name="Heiman D."/>
            <person name="Howarth C."/>
            <person name="Larimer J."/>
            <person name="Lui A."/>
            <person name="MacDonald P.J.P."/>
            <person name="McCowen C."/>
            <person name="Montmayeur A."/>
            <person name="Murphy C."/>
            <person name="Neiman D."/>
            <person name="Pearson M."/>
            <person name="Priest M."/>
            <person name="Roberts A."/>
            <person name="Saif S."/>
            <person name="Shea T."/>
            <person name="Sisk P."/>
            <person name="Stolte C."/>
            <person name="Sykes S."/>
            <person name="Wortman J."/>
            <person name="Nusbaum C."/>
            <person name="Birren B."/>
        </authorList>
    </citation>
    <scope>NUCLEOTIDE SEQUENCE [LARGE SCALE GENOMIC DNA]</scope>
    <source>
        <strain evidence="1 2">CL02T12C06</strain>
    </source>
</reference>
<dbReference type="OrthoDB" id="679512at2"/>
<dbReference type="PANTHER" id="PTHR35532">
    <property type="entry name" value="SIMILAR TO POLYHYDROXYALKANOATE DEPOLYMERASE"/>
    <property type="match status" value="1"/>
</dbReference>
<evidence type="ECO:0008006" key="3">
    <source>
        <dbReference type="Google" id="ProtNLM"/>
    </source>
</evidence>
<dbReference type="PATRIC" id="fig|997876.3.peg.2310"/>
<dbReference type="Proteomes" id="UP000005974">
    <property type="component" value="Unassembled WGS sequence"/>
</dbReference>